<comment type="caution">
    <text evidence="1">The sequence shown here is derived from an EMBL/GenBank/DDBJ whole genome shotgun (WGS) entry which is preliminary data.</text>
</comment>
<proteinExistence type="predicted"/>
<name>A0A848DBA2_9EURY</name>
<accession>A0A848DBA2</accession>
<dbReference type="EMBL" id="WNEG01000056">
    <property type="protein sequence ID" value="NMG83155.1"/>
    <property type="molecule type" value="Genomic_DNA"/>
</dbReference>
<dbReference type="Proteomes" id="UP000606580">
    <property type="component" value="Unassembled WGS sequence"/>
</dbReference>
<protein>
    <submittedName>
        <fullName evidence="1">Uncharacterized protein</fullName>
    </submittedName>
</protein>
<dbReference type="AlphaFoldDB" id="A0A848DBA2"/>
<sequence>MIYESFYWKKELYDCFRSLAKFRQLRRITELSCVKIEKALMIGAYIVRKLNEAEKIPPDFLKQKVTVSKYKNKKNLIDHMNWHRFESNYNLEKYTKEEKDWRYLINQIIHSFSFSFSYDDNGKLDGFFVNSDRSKDKSLYFVSIENILCLFLKISEGDITSSHSQRKIINEKNGTQKIGPMKIKHAFYSYPNNIDINSLVIISMNGDIYKRVVN</sequence>
<reference evidence="1" key="1">
    <citation type="journal article" date="2020" name="MBio">
        <title>'Candidatus Ethanoperedens,' a Thermophilic Genus of Archaea Mediating the Anaerobic Oxidation of Ethane.</title>
        <authorList>
            <person name="Hahn C.J."/>
            <person name="Laso-Perez R."/>
            <person name="Vulcano F."/>
            <person name="Vaziourakis K.M."/>
            <person name="Stokke R."/>
            <person name="Steen I.H."/>
            <person name="Teske A."/>
            <person name="Boetius A."/>
            <person name="Liebeke M."/>
            <person name="Amann R."/>
            <person name="Knittel K."/>
            <person name="Wegener G."/>
        </authorList>
    </citation>
    <scope>NUCLEOTIDE SEQUENCE</scope>
    <source>
        <strain evidence="1">GoM-Arc1-LC-WB58</strain>
    </source>
</reference>
<evidence type="ECO:0000313" key="1">
    <source>
        <dbReference type="EMBL" id="NMG83155.1"/>
    </source>
</evidence>
<evidence type="ECO:0000313" key="2">
    <source>
        <dbReference type="Proteomes" id="UP000606580"/>
    </source>
</evidence>
<gene>
    <name evidence="1" type="ORF">GIS02_02985</name>
</gene>
<organism evidence="1 2">
    <name type="scientific">Candidatus Ethanoperedens thermophilum</name>
    <dbReference type="NCBI Taxonomy" id="2766897"/>
    <lineage>
        <taxon>Archaea</taxon>
        <taxon>Methanobacteriati</taxon>
        <taxon>Methanobacteriota</taxon>
        <taxon>Stenosarchaea group</taxon>
        <taxon>Methanomicrobia</taxon>
        <taxon>Methanosarcinales</taxon>
        <taxon>Methanosarcinales incertae sedis</taxon>
        <taxon>GOM Arc I cluster</taxon>
        <taxon>Candidatus Ethanoperedens</taxon>
    </lineage>
</organism>